<dbReference type="Proteomes" id="UP000299102">
    <property type="component" value="Unassembled WGS sequence"/>
</dbReference>
<evidence type="ECO:0000256" key="1">
    <source>
        <dbReference type="SAM" id="MobiDB-lite"/>
    </source>
</evidence>
<sequence length="174" mass="20022">MDQSVIKSLKGHYRRKLLMELVESEALFRHAGLCTNSTSDVVETEPEFDSDDDLPLTEWIQQFNTAGNTVHLQTYIEVDDSLLTTASLTDQEILDSVRNTEDQEQGDEEDETDEPEPPSIKEALEAAKLLENYFLYHQDTSILQDMNKISKKIQQNYWCKDVRQNNGLYAIAFK</sequence>
<evidence type="ECO:0000313" key="3">
    <source>
        <dbReference type="Proteomes" id="UP000299102"/>
    </source>
</evidence>
<organism evidence="2 3">
    <name type="scientific">Eumeta variegata</name>
    <name type="common">Bagworm moth</name>
    <name type="synonym">Eumeta japonica</name>
    <dbReference type="NCBI Taxonomy" id="151549"/>
    <lineage>
        <taxon>Eukaryota</taxon>
        <taxon>Metazoa</taxon>
        <taxon>Ecdysozoa</taxon>
        <taxon>Arthropoda</taxon>
        <taxon>Hexapoda</taxon>
        <taxon>Insecta</taxon>
        <taxon>Pterygota</taxon>
        <taxon>Neoptera</taxon>
        <taxon>Endopterygota</taxon>
        <taxon>Lepidoptera</taxon>
        <taxon>Glossata</taxon>
        <taxon>Ditrysia</taxon>
        <taxon>Tineoidea</taxon>
        <taxon>Psychidae</taxon>
        <taxon>Oiketicinae</taxon>
        <taxon>Eumeta</taxon>
    </lineage>
</organism>
<protein>
    <submittedName>
        <fullName evidence="2">Uncharacterized protein</fullName>
    </submittedName>
</protein>
<dbReference type="AlphaFoldDB" id="A0A4C1WI01"/>
<gene>
    <name evidence="2" type="ORF">EVAR_81376_1</name>
</gene>
<feature type="region of interest" description="Disordered" evidence="1">
    <location>
        <begin position="95"/>
        <end position="118"/>
    </location>
</feature>
<evidence type="ECO:0000313" key="2">
    <source>
        <dbReference type="EMBL" id="GBP49757.1"/>
    </source>
</evidence>
<dbReference type="EMBL" id="BGZK01000552">
    <property type="protein sequence ID" value="GBP49757.1"/>
    <property type="molecule type" value="Genomic_DNA"/>
</dbReference>
<accession>A0A4C1WI01</accession>
<proteinExistence type="predicted"/>
<comment type="caution">
    <text evidence="2">The sequence shown here is derived from an EMBL/GenBank/DDBJ whole genome shotgun (WGS) entry which is preliminary data.</text>
</comment>
<keyword evidence="3" id="KW-1185">Reference proteome</keyword>
<name>A0A4C1WI01_EUMVA</name>
<reference evidence="2 3" key="1">
    <citation type="journal article" date="2019" name="Commun. Biol.">
        <title>The bagworm genome reveals a unique fibroin gene that provides high tensile strength.</title>
        <authorList>
            <person name="Kono N."/>
            <person name="Nakamura H."/>
            <person name="Ohtoshi R."/>
            <person name="Tomita M."/>
            <person name="Numata K."/>
            <person name="Arakawa K."/>
        </authorList>
    </citation>
    <scope>NUCLEOTIDE SEQUENCE [LARGE SCALE GENOMIC DNA]</scope>
</reference>
<dbReference type="OrthoDB" id="125347at2759"/>
<feature type="compositionally biased region" description="Acidic residues" evidence="1">
    <location>
        <begin position="102"/>
        <end position="116"/>
    </location>
</feature>